<keyword evidence="5" id="KW-1185">Reference proteome</keyword>
<dbReference type="InterPro" id="IPR001296">
    <property type="entry name" value="Glyco_trans_1"/>
</dbReference>
<dbReference type="Proteomes" id="UP000501602">
    <property type="component" value="Chromosome"/>
</dbReference>
<evidence type="ECO:0000313" key="5">
    <source>
        <dbReference type="Proteomes" id="UP000501602"/>
    </source>
</evidence>
<dbReference type="AlphaFoldDB" id="A0A6H1UH59"/>
<dbReference type="GO" id="GO:0016757">
    <property type="term" value="F:glycosyltransferase activity"/>
    <property type="evidence" value="ECO:0007669"/>
    <property type="project" value="InterPro"/>
</dbReference>
<dbReference type="Pfam" id="PF13439">
    <property type="entry name" value="Glyco_transf_4"/>
    <property type="match status" value="1"/>
</dbReference>
<sequence length="387" mass="43933">MSKVTPARRCVLHLAVEYPSLNRSTNTPAVRNFIRANPEVDYRVFALRRTANPSACNALVGDDQGDNKVTSMKYWGLPYGILLFLSMTIVAWRIYRTVQSERLSIASIHAHKFSFEGIAGWWLSRWLNVPLALSVRGEAEQKILRYKPHYKPFYRRQLNDATKIYYVSAWFKAQMVRHFNIDPHKESLLPNFVAERDWSPVVTFQHNHLVSIMDLNVQEKKGFVPLLQAVAQLTTSYPDLRLDIIGGGFPKSMKKAQQHIDQLGLAANVTLLGQTDNQQLLQTLPNYAGMVLPSRNETFGMAYVESLLSGVPIMYSNATGIDGFLDGIEAGIGADPNSVDSIAVAIQQLLLHQQPWRQWLKLNHKIVVERFSRAEYIKQYNLTFGLS</sequence>
<dbReference type="KEGG" id="fes:HER31_17015"/>
<reference evidence="4 5" key="1">
    <citation type="submission" date="2020-04" db="EMBL/GenBank/DDBJ databases">
        <title>Ferrimonas sp. S7 isolated from sea water.</title>
        <authorList>
            <person name="Bae S.S."/>
            <person name="Baek K."/>
        </authorList>
    </citation>
    <scope>NUCLEOTIDE SEQUENCE [LARGE SCALE GENOMIC DNA]</scope>
    <source>
        <strain evidence="4 5">S7</strain>
    </source>
</reference>
<feature type="domain" description="Glycosyl transferase family 1" evidence="2">
    <location>
        <begin position="216"/>
        <end position="354"/>
    </location>
</feature>
<evidence type="ECO:0000313" key="4">
    <source>
        <dbReference type="EMBL" id="QIZ78445.1"/>
    </source>
</evidence>
<keyword evidence="1" id="KW-1133">Transmembrane helix</keyword>
<dbReference type="GO" id="GO:1901135">
    <property type="term" value="P:carbohydrate derivative metabolic process"/>
    <property type="evidence" value="ECO:0007669"/>
    <property type="project" value="UniProtKB-ARBA"/>
</dbReference>
<dbReference type="PANTHER" id="PTHR12526">
    <property type="entry name" value="GLYCOSYLTRANSFERASE"/>
    <property type="match status" value="1"/>
</dbReference>
<dbReference type="RefSeq" id="WP_168662419.1">
    <property type="nucleotide sequence ID" value="NZ_CP051180.1"/>
</dbReference>
<dbReference type="SUPFAM" id="SSF53756">
    <property type="entry name" value="UDP-Glycosyltransferase/glycogen phosphorylase"/>
    <property type="match status" value="1"/>
</dbReference>
<keyword evidence="4" id="KW-0808">Transferase</keyword>
<dbReference type="Gene3D" id="3.40.50.2000">
    <property type="entry name" value="Glycogen Phosphorylase B"/>
    <property type="match status" value="2"/>
</dbReference>
<evidence type="ECO:0000259" key="2">
    <source>
        <dbReference type="Pfam" id="PF00534"/>
    </source>
</evidence>
<keyword evidence="1" id="KW-0472">Membrane</keyword>
<evidence type="ECO:0000259" key="3">
    <source>
        <dbReference type="Pfam" id="PF13439"/>
    </source>
</evidence>
<accession>A0A6H1UH59</accession>
<dbReference type="Pfam" id="PF00534">
    <property type="entry name" value="Glycos_transf_1"/>
    <property type="match status" value="1"/>
</dbReference>
<dbReference type="PANTHER" id="PTHR12526:SF630">
    <property type="entry name" value="GLYCOSYLTRANSFERASE"/>
    <property type="match status" value="1"/>
</dbReference>
<feature type="domain" description="Glycosyltransferase subfamily 4-like N-terminal" evidence="3">
    <location>
        <begin position="83"/>
        <end position="193"/>
    </location>
</feature>
<evidence type="ECO:0000256" key="1">
    <source>
        <dbReference type="SAM" id="Phobius"/>
    </source>
</evidence>
<keyword evidence="1" id="KW-0812">Transmembrane</keyword>
<name>A0A6H1UH59_9GAMM</name>
<dbReference type="InterPro" id="IPR028098">
    <property type="entry name" value="Glyco_trans_4-like_N"/>
</dbReference>
<feature type="transmembrane region" description="Helical" evidence="1">
    <location>
        <begin position="74"/>
        <end position="95"/>
    </location>
</feature>
<proteinExistence type="predicted"/>
<dbReference type="EMBL" id="CP051180">
    <property type="protein sequence ID" value="QIZ78445.1"/>
    <property type="molecule type" value="Genomic_DNA"/>
</dbReference>
<gene>
    <name evidence="4" type="ORF">HER31_17015</name>
</gene>
<protein>
    <submittedName>
        <fullName evidence="4">Glycosyltransferase family 4 protein</fullName>
    </submittedName>
</protein>
<organism evidence="4 5">
    <name type="scientific">Ferrimonas lipolytica</name>
    <dbReference type="NCBI Taxonomy" id="2724191"/>
    <lineage>
        <taxon>Bacteria</taxon>
        <taxon>Pseudomonadati</taxon>
        <taxon>Pseudomonadota</taxon>
        <taxon>Gammaproteobacteria</taxon>
        <taxon>Alteromonadales</taxon>
        <taxon>Ferrimonadaceae</taxon>
        <taxon>Ferrimonas</taxon>
    </lineage>
</organism>